<reference evidence="4 5" key="1">
    <citation type="journal article" date="2012" name="J. Bacteriol.">
        <title>Complete Genome Sequence of Providencia stuartii Clinical Isolate MRSN 2154.</title>
        <authorList>
            <person name="Clifford R.J."/>
            <person name="Hang J."/>
            <person name="Riley M.C."/>
            <person name="Onmus-Leone F."/>
            <person name="Kuschner R.A."/>
            <person name="Lesho E.P."/>
            <person name="Waterman P.E."/>
        </authorList>
    </citation>
    <scope>NUCLEOTIDE SEQUENCE [LARGE SCALE GENOMIC DNA]</scope>
    <source>
        <strain evidence="4 5">MRSN 2154</strain>
    </source>
</reference>
<reference evidence="5" key="2">
    <citation type="submission" date="2012-04" db="EMBL/GenBank/DDBJ databases">
        <title>Complete genome sequence of Providencia stuartii clinical isolate MRSN 2154.</title>
        <authorList>
            <person name="Clifford R.J."/>
            <person name="Hang J."/>
            <person name="Riley M.C."/>
            <person name="Onmus-Leone F."/>
            <person name="Kuschner R.A."/>
            <person name="Lesho E.P."/>
            <person name="Waterman P.E."/>
        </authorList>
    </citation>
    <scope>NUCLEOTIDE SEQUENCE [LARGE SCALE GENOMIC DNA]</scope>
    <source>
        <strain evidence="5">MRSN 2154</strain>
    </source>
</reference>
<proteinExistence type="predicted"/>
<dbReference type="Gene3D" id="3.60.10.10">
    <property type="entry name" value="Endonuclease/exonuclease/phosphatase"/>
    <property type="match status" value="1"/>
</dbReference>
<dbReference type="GeneID" id="93518471"/>
<protein>
    <submittedName>
        <fullName evidence="4">Sphingomyelinase-c</fullName>
    </submittedName>
</protein>
<accession>A0A140NJ57</accession>
<evidence type="ECO:0000259" key="3">
    <source>
        <dbReference type="Pfam" id="PF03372"/>
    </source>
</evidence>
<evidence type="ECO:0000256" key="1">
    <source>
        <dbReference type="ARBA" id="ARBA00022729"/>
    </source>
</evidence>
<dbReference type="Proteomes" id="UP000005012">
    <property type="component" value="Chromosome"/>
</dbReference>
<dbReference type="PANTHER" id="PTHR16320">
    <property type="entry name" value="SPHINGOMYELINASE FAMILY MEMBER"/>
    <property type="match status" value="1"/>
</dbReference>
<dbReference type="PATRIC" id="fig|1157951.4.peg.787"/>
<dbReference type="OrthoDB" id="338539at2"/>
<dbReference type="PANTHER" id="PTHR16320:SF23">
    <property type="entry name" value="SPHINGOMYELINASE C 1"/>
    <property type="match status" value="1"/>
</dbReference>
<feature type="domain" description="Endonuclease/exonuclease/phosphatase" evidence="3">
    <location>
        <begin position="8"/>
        <end position="292"/>
    </location>
</feature>
<dbReference type="SUPFAM" id="SSF56219">
    <property type="entry name" value="DNase I-like"/>
    <property type="match status" value="1"/>
</dbReference>
<dbReference type="InterPro" id="IPR038772">
    <property type="entry name" value="Sph/SMPD2-like"/>
</dbReference>
<dbReference type="InterPro" id="IPR036691">
    <property type="entry name" value="Endo/exonu/phosph_ase_sf"/>
</dbReference>
<dbReference type="InterPro" id="IPR005135">
    <property type="entry name" value="Endo/exonuclease/phosphatase"/>
</dbReference>
<evidence type="ECO:0000313" key="4">
    <source>
        <dbReference type="EMBL" id="AFH92680.1"/>
    </source>
</evidence>
<dbReference type="AlphaFoldDB" id="A0A140NJ57"/>
<evidence type="ECO:0000256" key="2">
    <source>
        <dbReference type="ARBA" id="ARBA00022801"/>
    </source>
</evidence>
<dbReference type="InterPro" id="IPR017766">
    <property type="entry name" value="Sphingomyelinase/PLipase_C"/>
</dbReference>
<sequence>MPHKIKVMTFNTYLLHIPFFSIGASTQDARINAMIKDNIFYDVDIVILQEVFNTHSAQKLFSGMRSLGFFYHTPVAAQYNESVLSYCDSNHCWNAKKGEWDMVQQVNSGIAIVSRYPIVYREYQLFDDAGCGADRFSAKGGVRAVIEIEGKMLQVIGTHLQSDDNFCLMTSPSSHRKAQLTQLINWAETSITEDRQITILGGDLNINYGSEEYEQALDIIGWGEPHHFNPRPSWDFSTNNVIREAYPDTRQSWHLDYIFAKNMRSIKQQTRVIKSKIGYNYNNKVFFDYSDHYPVVAEIEL</sequence>
<dbReference type="CDD" id="cd09078">
    <property type="entry name" value="nSMase"/>
    <property type="match status" value="1"/>
</dbReference>
<dbReference type="Pfam" id="PF03372">
    <property type="entry name" value="Exo_endo_phos"/>
    <property type="match status" value="1"/>
</dbReference>
<dbReference type="GO" id="GO:0004767">
    <property type="term" value="F:sphingomyelin phosphodiesterase activity"/>
    <property type="evidence" value="ECO:0007669"/>
    <property type="project" value="InterPro"/>
</dbReference>
<evidence type="ECO:0000313" key="5">
    <source>
        <dbReference type="Proteomes" id="UP000005012"/>
    </source>
</evidence>
<dbReference type="HOGENOM" id="CLU_033415_0_0_6"/>
<keyword evidence="2" id="KW-0378">Hydrolase</keyword>
<dbReference type="KEGG" id="psi:S70_03985"/>
<dbReference type="EMBL" id="CP003488">
    <property type="protein sequence ID" value="AFH92680.1"/>
    <property type="molecule type" value="Genomic_DNA"/>
</dbReference>
<gene>
    <name evidence="4" type="ordered locus">S70_03985</name>
</gene>
<dbReference type="RefSeq" id="WP_004921983.1">
    <property type="nucleotide sequence ID" value="NC_017731.1"/>
</dbReference>
<dbReference type="GO" id="GO:0005576">
    <property type="term" value="C:extracellular region"/>
    <property type="evidence" value="ECO:0007669"/>
    <property type="project" value="InterPro"/>
</dbReference>
<keyword evidence="1" id="KW-0732">Signal</keyword>
<organism evidence="4 5">
    <name type="scientific">Providencia stuartii (strain MRSN 2154)</name>
    <dbReference type="NCBI Taxonomy" id="1157951"/>
    <lineage>
        <taxon>Bacteria</taxon>
        <taxon>Pseudomonadati</taxon>
        <taxon>Pseudomonadota</taxon>
        <taxon>Gammaproteobacteria</taxon>
        <taxon>Enterobacterales</taxon>
        <taxon>Morganellaceae</taxon>
        <taxon>Providencia</taxon>
    </lineage>
</organism>
<name>A0A140NJ57_PROSM</name>